<evidence type="ECO:0000259" key="3">
    <source>
        <dbReference type="Pfam" id="PF01113"/>
    </source>
</evidence>
<feature type="domain" description="Dihydrodipicolinate reductase N-terminal" evidence="3">
    <location>
        <begin position="8"/>
        <end position="81"/>
    </location>
</feature>
<dbReference type="AlphaFoldDB" id="A0A2B7I290"/>
<gene>
    <name evidence="5" type="ORF">B1B09_07375</name>
</gene>
<dbReference type="Proteomes" id="UP000226191">
    <property type="component" value="Unassembled WGS sequence"/>
</dbReference>
<dbReference type="InterPro" id="IPR000846">
    <property type="entry name" value="DapB_N"/>
</dbReference>
<proteinExistence type="predicted"/>
<dbReference type="NCBIfam" id="NF040740">
    <property type="entry name" value="ornith_Ord"/>
    <property type="match status" value="1"/>
</dbReference>
<feature type="domain" description="2,4-diaminopentanoate dehydrogenase C-terminal" evidence="4">
    <location>
        <begin position="143"/>
        <end position="342"/>
    </location>
</feature>
<name>A0A2B7I290_CUTAC</name>
<organism evidence="5 6">
    <name type="scientific">Cutibacterium acnes</name>
    <name type="common">Propionibacterium acnes</name>
    <dbReference type="NCBI Taxonomy" id="1747"/>
    <lineage>
        <taxon>Bacteria</taxon>
        <taxon>Bacillati</taxon>
        <taxon>Actinomycetota</taxon>
        <taxon>Actinomycetes</taxon>
        <taxon>Propionibacteriales</taxon>
        <taxon>Propionibacteriaceae</taxon>
        <taxon>Cutibacterium</taxon>
    </lineage>
</organism>
<evidence type="ECO:0000259" key="4">
    <source>
        <dbReference type="Pfam" id="PF19328"/>
    </source>
</evidence>
<accession>A0A2B7I290</accession>
<dbReference type="GeneID" id="92858216"/>
<dbReference type="SUPFAM" id="SSF51735">
    <property type="entry name" value="NAD(P)-binding Rossmann-fold domains"/>
    <property type="match status" value="1"/>
</dbReference>
<sequence length="347" mass="36143">MTATNPIRVVQWGLGAMGQGMAKLITAKDGLELVGAIDVNPALDGKDIGEVLGIDPLGANVTTDPASILDSNKVDVVTIATTSWVHDQIADLRTIITAGINVVSIAEEMSCPEAQNPDMAKELDELAKKHGVSAVGVGVNPGFVLDHLVVALSSGSQDVTHIEARRVNDLAPYGQTVLRTQGVGTTPEEFKAGVADGSIVGHVGFPESIRLISDALGLGVDSIEQHIEPIIAKVARPARDRTVEPGQVAGCNHTAVGRREGEEVIRLIHPQQVAPEAEGQETGDFITITGVPDISMSTGPEIAGGKATAGICVNTIPRIVAATPGLKRIIDLPSPCALMGPSAYERR</sequence>
<dbReference type="InterPro" id="IPR036291">
    <property type="entry name" value="NAD(P)-bd_dom_sf"/>
</dbReference>
<evidence type="ECO:0000256" key="2">
    <source>
        <dbReference type="ARBA" id="ARBA00023002"/>
    </source>
</evidence>
<reference evidence="5 6" key="1">
    <citation type="submission" date="2017-02" db="EMBL/GenBank/DDBJ databases">
        <title>Prevalence of linear plasmids in Cutibacterium acnes isolates obtained from cancerous prostatic tissue.</title>
        <authorList>
            <person name="Davidsson S."/>
            <person name="Bruggemann H."/>
        </authorList>
    </citation>
    <scope>NUCLEOTIDE SEQUENCE [LARGE SCALE GENOMIC DNA]</scope>
    <source>
        <strain evidence="5 6">11-78</strain>
    </source>
</reference>
<dbReference type="GO" id="GO:0008839">
    <property type="term" value="F:4-hydroxy-tetrahydrodipicolinate reductase"/>
    <property type="evidence" value="ECO:0007669"/>
    <property type="project" value="InterPro"/>
</dbReference>
<evidence type="ECO:0000256" key="1">
    <source>
        <dbReference type="ARBA" id="ARBA00022857"/>
    </source>
</evidence>
<dbReference type="CDD" id="cd24146">
    <property type="entry name" value="nat-AmDH_N_like"/>
    <property type="match status" value="1"/>
</dbReference>
<dbReference type="Pfam" id="PF01113">
    <property type="entry name" value="DapB_N"/>
    <property type="match status" value="1"/>
</dbReference>
<dbReference type="InterPro" id="IPR045760">
    <property type="entry name" value="DAP_DH_C"/>
</dbReference>
<dbReference type="Pfam" id="PF19328">
    <property type="entry name" value="DAP_DH_C"/>
    <property type="match status" value="1"/>
</dbReference>
<evidence type="ECO:0000313" key="6">
    <source>
        <dbReference type="Proteomes" id="UP000226191"/>
    </source>
</evidence>
<dbReference type="EMBL" id="MVCE01000002">
    <property type="protein sequence ID" value="PGF35372.1"/>
    <property type="molecule type" value="Genomic_DNA"/>
</dbReference>
<dbReference type="GO" id="GO:0009089">
    <property type="term" value="P:lysine biosynthetic process via diaminopimelate"/>
    <property type="evidence" value="ECO:0007669"/>
    <property type="project" value="InterPro"/>
</dbReference>
<keyword evidence="1" id="KW-0521">NADP</keyword>
<keyword evidence="2" id="KW-0560">Oxidoreductase</keyword>
<dbReference type="Gene3D" id="3.40.50.720">
    <property type="entry name" value="NAD(P)-binding Rossmann-like Domain"/>
    <property type="match status" value="1"/>
</dbReference>
<dbReference type="RefSeq" id="WP_002518511.1">
    <property type="nucleotide sequence ID" value="NZ_AP019664.1"/>
</dbReference>
<evidence type="ECO:0000313" key="5">
    <source>
        <dbReference type="EMBL" id="PGF35372.1"/>
    </source>
</evidence>
<comment type="caution">
    <text evidence="5">The sequence shown here is derived from an EMBL/GenBank/DDBJ whole genome shotgun (WGS) entry which is preliminary data.</text>
</comment>
<protein>
    <submittedName>
        <fullName evidence="5">Dihydrodipicolinate reductase</fullName>
    </submittedName>
</protein>